<sequence>MSDLADPFIASCAAAFAASCVASIDERLRAPSVHEVEVTLALPGQDRPFVDRHLRVALPAPSPWPPLADVLLAPDAPDAPSGGSTRGTGGAAADAMAAGHPGAAVVAVHHGTRLCRLRLGPYDSGATRAPLSLTLTACHAALRPWPVWASLAHAWLVAHAGTSWRGAARTGACQPGAPLPETPQPRSPGPEAAPPSSSLRSRSRTPSAGPGRFTPT</sequence>
<feature type="region of interest" description="Disordered" evidence="1">
    <location>
        <begin position="168"/>
        <end position="216"/>
    </location>
</feature>
<evidence type="ECO:0000256" key="1">
    <source>
        <dbReference type="SAM" id="MobiDB-lite"/>
    </source>
</evidence>
<protein>
    <submittedName>
        <fullName evidence="2">Uncharacterized protein</fullName>
    </submittedName>
</protein>
<feature type="region of interest" description="Disordered" evidence="1">
    <location>
        <begin position="73"/>
        <end position="94"/>
    </location>
</feature>
<reference evidence="2 3" key="1">
    <citation type="submission" date="2023-07" db="EMBL/GenBank/DDBJ databases">
        <title>Comparative genomics of wheat-associated soil bacteria to identify genetic determinants of phenazine resistance.</title>
        <authorList>
            <person name="Mouncey N."/>
        </authorList>
    </citation>
    <scope>NUCLEOTIDE SEQUENCE [LARGE SCALE GENOMIC DNA]</scope>
    <source>
        <strain evidence="2 3">V2I4</strain>
    </source>
</reference>
<evidence type="ECO:0000313" key="3">
    <source>
        <dbReference type="Proteomes" id="UP001230328"/>
    </source>
</evidence>
<feature type="compositionally biased region" description="Pro residues" evidence="1">
    <location>
        <begin position="177"/>
        <end position="193"/>
    </location>
</feature>
<dbReference type="RefSeq" id="WP_307522239.1">
    <property type="nucleotide sequence ID" value="NZ_JAUSZI010000002.1"/>
</dbReference>
<dbReference type="EMBL" id="JAUSZI010000002">
    <property type="protein sequence ID" value="MDQ1026921.1"/>
    <property type="molecule type" value="Genomic_DNA"/>
</dbReference>
<feature type="compositionally biased region" description="Low complexity" evidence="1">
    <location>
        <begin position="73"/>
        <end position="83"/>
    </location>
</feature>
<comment type="caution">
    <text evidence="2">The sequence shown here is derived from an EMBL/GenBank/DDBJ whole genome shotgun (WGS) entry which is preliminary data.</text>
</comment>
<keyword evidence="3" id="KW-1185">Reference proteome</keyword>
<dbReference type="Proteomes" id="UP001230328">
    <property type="component" value="Unassembled WGS sequence"/>
</dbReference>
<feature type="compositionally biased region" description="Low complexity" evidence="1">
    <location>
        <begin position="194"/>
        <end position="208"/>
    </location>
</feature>
<organism evidence="2 3">
    <name type="scientific">Streptomyces umbrinus</name>
    <dbReference type="NCBI Taxonomy" id="67370"/>
    <lineage>
        <taxon>Bacteria</taxon>
        <taxon>Bacillati</taxon>
        <taxon>Actinomycetota</taxon>
        <taxon>Actinomycetes</taxon>
        <taxon>Kitasatosporales</taxon>
        <taxon>Streptomycetaceae</taxon>
        <taxon>Streptomyces</taxon>
        <taxon>Streptomyces phaeochromogenes group</taxon>
    </lineage>
</organism>
<accession>A0ABU0SW23</accession>
<name>A0ABU0SW23_9ACTN</name>
<proteinExistence type="predicted"/>
<gene>
    <name evidence="2" type="ORF">QF035_004503</name>
</gene>
<evidence type="ECO:0000313" key="2">
    <source>
        <dbReference type="EMBL" id="MDQ1026921.1"/>
    </source>
</evidence>